<dbReference type="Gene3D" id="3.30.420.10">
    <property type="entry name" value="Ribonuclease H-like superfamily/Ribonuclease H"/>
    <property type="match status" value="1"/>
</dbReference>
<dbReference type="InterPro" id="IPR044730">
    <property type="entry name" value="RNase_H-like_dom_plant"/>
</dbReference>
<dbReference type="Pfam" id="PF13966">
    <property type="entry name" value="zf-RVT"/>
    <property type="match status" value="1"/>
</dbReference>
<dbReference type="Pfam" id="PF13456">
    <property type="entry name" value="RVT_3"/>
    <property type="match status" value="1"/>
</dbReference>
<keyword evidence="3" id="KW-1185">Reference proteome</keyword>
<dbReference type="GO" id="GO:0004523">
    <property type="term" value="F:RNA-DNA hybrid ribonuclease activity"/>
    <property type="evidence" value="ECO:0007669"/>
    <property type="project" value="InterPro"/>
</dbReference>
<dbReference type="OrthoDB" id="1937542at2759"/>
<organism evidence="2 3">
    <name type="scientific">Aquilegia coerulea</name>
    <name type="common">Rocky mountain columbine</name>
    <dbReference type="NCBI Taxonomy" id="218851"/>
    <lineage>
        <taxon>Eukaryota</taxon>
        <taxon>Viridiplantae</taxon>
        <taxon>Streptophyta</taxon>
        <taxon>Embryophyta</taxon>
        <taxon>Tracheophyta</taxon>
        <taxon>Spermatophyta</taxon>
        <taxon>Magnoliopsida</taxon>
        <taxon>Ranunculales</taxon>
        <taxon>Ranunculaceae</taxon>
        <taxon>Thalictroideae</taxon>
        <taxon>Aquilegia</taxon>
    </lineage>
</organism>
<dbReference type="InterPro" id="IPR053151">
    <property type="entry name" value="RNase_H-like"/>
</dbReference>
<dbReference type="EMBL" id="KZ305021">
    <property type="protein sequence ID" value="PIA60058.1"/>
    <property type="molecule type" value="Genomic_DNA"/>
</dbReference>
<sequence>MDIDCRLVQKRLEAAKKQPSMVWAPKKKNNQKIETTSSHEQMEKVVVVSSEVKKRKTISSSHHHRTIKKEAQPAARWHGVSRGKYNVPQHSLLTRQVCAGALINEDLLVDEKVIHSSQCILCKQSRENTEHLFFDCEYTKNVWSEMMKWFGIQRSILKGKEEWRWIFNKCNKHVQSTEIFKAMLSATLYWLWEERNNRRFGNDYNYKTEEQLTSELKEDVLLNLQSKVKKLKDLRENRTIVAKIGLKVEFETVQPISCSWIPPKQGFVKLNTDGSLKKTRAGYGGLLRSNEGRVIECFTAQCKCKSVLELELLAIQKGIELSIKEGYAQLEVASDSLKAIQIIKKKARCPAHCRNTVQEIWDAQNHFEEVTFTHAYRETNRAADLLASLEGPCECRYFMPPLEAKLNRIIEEDLAVVYQRVKH</sequence>
<dbReference type="InterPro" id="IPR002156">
    <property type="entry name" value="RNaseH_domain"/>
</dbReference>
<dbReference type="PANTHER" id="PTHR47723:SF19">
    <property type="entry name" value="POLYNUCLEOTIDYL TRANSFERASE, RIBONUCLEASE H-LIKE SUPERFAMILY PROTEIN"/>
    <property type="match status" value="1"/>
</dbReference>
<gene>
    <name evidence="2" type="ORF">AQUCO_00400735v1</name>
</gene>
<protein>
    <recommendedName>
        <fullName evidence="1">RNase H type-1 domain-containing protein</fullName>
    </recommendedName>
</protein>
<feature type="domain" description="RNase H type-1" evidence="1">
    <location>
        <begin position="264"/>
        <end position="392"/>
    </location>
</feature>
<dbReference type="SUPFAM" id="SSF53098">
    <property type="entry name" value="Ribonuclease H-like"/>
    <property type="match status" value="1"/>
</dbReference>
<name>A0A2G5EWD6_AQUCA</name>
<proteinExistence type="predicted"/>
<dbReference type="Proteomes" id="UP000230069">
    <property type="component" value="Unassembled WGS sequence"/>
</dbReference>
<dbReference type="CDD" id="cd06222">
    <property type="entry name" value="RNase_H_like"/>
    <property type="match status" value="1"/>
</dbReference>
<dbReference type="PANTHER" id="PTHR47723">
    <property type="entry name" value="OS05G0353850 PROTEIN"/>
    <property type="match status" value="1"/>
</dbReference>
<dbReference type="InterPro" id="IPR026960">
    <property type="entry name" value="RVT-Znf"/>
</dbReference>
<evidence type="ECO:0000313" key="3">
    <source>
        <dbReference type="Proteomes" id="UP000230069"/>
    </source>
</evidence>
<evidence type="ECO:0000313" key="2">
    <source>
        <dbReference type="EMBL" id="PIA60058.1"/>
    </source>
</evidence>
<dbReference type="InterPro" id="IPR012337">
    <property type="entry name" value="RNaseH-like_sf"/>
</dbReference>
<dbReference type="PROSITE" id="PS50879">
    <property type="entry name" value="RNASE_H_1"/>
    <property type="match status" value="1"/>
</dbReference>
<dbReference type="STRING" id="218851.A0A2G5EWD6"/>
<dbReference type="AlphaFoldDB" id="A0A2G5EWD6"/>
<evidence type="ECO:0000259" key="1">
    <source>
        <dbReference type="PROSITE" id="PS50879"/>
    </source>
</evidence>
<dbReference type="InParanoid" id="A0A2G5EWD6"/>
<accession>A0A2G5EWD6</accession>
<dbReference type="GO" id="GO:0003676">
    <property type="term" value="F:nucleic acid binding"/>
    <property type="evidence" value="ECO:0007669"/>
    <property type="project" value="InterPro"/>
</dbReference>
<reference evidence="2 3" key="1">
    <citation type="submission" date="2017-09" db="EMBL/GenBank/DDBJ databases">
        <title>WGS assembly of Aquilegia coerulea Goldsmith.</title>
        <authorList>
            <person name="Hodges S."/>
            <person name="Kramer E."/>
            <person name="Nordborg M."/>
            <person name="Tomkins J."/>
            <person name="Borevitz J."/>
            <person name="Derieg N."/>
            <person name="Yan J."/>
            <person name="Mihaltcheva S."/>
            <person name="Hayes R.D."/>
            <person name="Rokhsar D."/>
        </authorList>
    </citation>
    <scope>NUCLEOTIDE SEQUENCE [LARGE SCALE GENOMIC DNA]</scope>
    <source>
        <strain evidence="3">cv. Goldsmith</strain>
    </source>
</reference>
<dbReference type="InterPro" id="IPR036397">
    <property type="entry name" value="RNaseH_sf"/>
</dbReference>